<name>A0A6A4SKR8_SCOMX</name>
<evidence type="ECO:0000313" key="3">
    <source>
        <dbReference type="Proteomes" id="UP000438429"/>
    </source>
</evidence>
<gene>
    <name evidence="2" type="ORF">F2P81_016286</name>
</gene>
<proteinExistence type="predicted"/>
<dbReference type="Proteomes" id="UP000438429">
    <property type="component" value="Unassembled WGS sequence"/>
</dbReference>
<feature type="compositionally biased region" description="Polar residues" evidence="1">
    <location>
        <begin position="138"/>
        <end position="150"/>
    </location>
</feature>
<protein>
    <submittedName>
        <fullName evidence="2">Uncharacterized protein</fullName>
    </submittedName>
</protein>
<dbReference type="AlphaFoldDB" id="A0A6A4SKR8"/>
<dbReference type="EMBL" id="VEVO01000014">
    <property type="protein sequence ID" value="KAF0031731.1"/>
    <property type="molecule type" value="Genomic_DNA"/>
</dbReference>
<sequence length="238" mass="26240">MDFHSALSNREKTVSSRTIVDRRTRDFFAEVTTCMVNLALKDLLSLAELNSSPCVLPRIHTRTPVYRLIPAATRSSTDACRSETKEPPSVSSIVDCCSSDARTTAPPLMTVRTVPAIVPHRSPRRSPPRAPKDDDFSSHSNSSQGITDVSASVPLMPHVPSEDLLRDLHWTRLVICPKPSCCETIHKISPQAVDIVDMVAVVNKQQMYLECLSKTSVEMVWSCTAITVNRISVLLSNA</sequence>
<comment type="caution">
    <text evidence="2">The sequence shown here is derived from an EMBL/GenBank/DDBJ whole genome shotgun (WGS) entry which is preliminary data.</text>
</comment>
<evidence type="ECO:0000256" key="1">
    <source>
        <dbReference type="SAM" id="MobiDB-lite"/>
    </source>
</evidence>
<accession>A0A6A4SKR8</accession>
<evidence type="ECO:0000313" key="2">
    <source>
        <dbReference type="EMBL" id="KAF0031731.1"/>
    </source>
</evidence>
<reference evidence="2 3" key="1">
    <citation type="submission" date="2019-06" db="EMBL/GenBank/DDBJ databases">
        <title>Draft genomes of female and male turbot (Scophthalmus maximus).</title>
        <authorList>
            <person name="Xu H."/>
            <person name="Xu X.-W."/>
            <person name="Shao C."/>
            <person name="Chen S."/>
        </authorList>
    </citation>
    <scope>NUCLEOTIDE SEQUENCE [LARGE SCALE GENOMIC DNA]</scope>
    <source>
        <strain evidence="2">Ysfricsl-2016a</strain>
        <tissue evidence="2">Blood</tissue>
    </source>
</reference>
<feature type="region of interest" description="Disordered" evidence="1">
    <location>
        <begin position="114"/>
        <end position="152"/>
    </location>
</feature>
<organism evidence="2 3">
    <name type="scientific">Scophthalmus maximus</name>
    <name type="common">Turbot</name>
    <name type="synonym">Psetta maxima</name>
    <dbReference type="NCBI Taxonomy" id="52904"/>
    <lineage>
        <taxon>Eukaryota</taxon>
        <taxon>Metazoa</taxon>
        <taxon>Chordata</taxon>
        <taxon>Craniata</taxon>
        <taxon>Vertebrata</taxon>
        <taxon>Euteleostomi</taxon>
        <taxon>Actinopterygii</taxon>
        <taxon>Neopterygii</taxon>
        <taxon>Teleostei</taxon>
        <taxon>Neoteleostei</taxon>
        <taxon>Acanthomorphata</taxon>
        <taxon>Carangaria</taxon>
        <taxon>Pleuronectiformes</taxon>
        <taxon>Pleuronectoidei</taxon>
        <taxon>Scophthalmidae</taxon>
        <taxon>Scophthalmus</taxon>
    </lineage>
</organism>